<sequence length="15" mass="1816">MKIKSQYMCVQLQES</sequence>
<name>A0A2P2Q200_RHIMU</name>
<reference evidence="1" key="1">
    <citation type="submission" date="2018-02" db="EMBL/GenBank/DDBJ databases">
        <title>Rhizophora mucronata_Transcriptome.</title>
        <authorList>
            <person name="Meera S.P."/>
            <person name="Sreeshan A."/>
            <person name="Augustine A."/>
        </authorList>
    </citation>
    <scope>NUCLEOTIDE SEQUENCE</scope>
    <source>
        <tissue evidence="1">Leaf</tissue>
    </source>
</reference>
<accession>A0A2P2Q200</accession>
<protein>
    <submittedName>
        <fullName evidence="1">Uncharacterized protein</fullName>
    </submittedName>
</protein>
<proteinExistence type="predicted"/>
<evidence type="ECO:0000313" key="1">
    <source>
        <dbReference type="EMBL" id="MBX60985.1"/>
    </source>
</evidence>
<organism evidence="1">
    <name type="scientific">Rhizophora mucronata</name>
    <name type="common">Asiatic mangrove</name>
    <dbReference type="NCBI Taxonomy" id="61149"/>
    <lineage>
        <taxon>Eukaryota</taxon>
        <taxon>Viridiplantae</taxon>
        <taxon>Streptophyta</taxon>
        <taxon>Embryophyta</taxon>
        <taxon>Tracheophyta</taxon>
        <taxon>Spermatophyta</taxon>
        <taxon>Magnoliopsida</taxon>
        <taxon>eudicotyledons</taxon>
        <taxon>Gunneridae</taxon>
        <taxon>Pentapetalae</taxon>
        <taxon>rosids</taxon>
        <taxon>fabids</taxon>
        <taxon>Malpighiales</taxon>
        <taxon>Rhizophoraceae</taxon>
        <taxon>Rhizophora</taxon>
    </lineage>
</organism>
<dbReference type="EMBL" id="GGEC01080501">
    <property type="protein sequence ID" value="MBX60985.1"/>
    <property type="molecule type" value="Transcribed_RNA"/>
</dbReference>